<evidence type="ECO:0000256" key="5">
    <source>
        <dbReference type="RuleBase" id="RU000320"/>
    </source>
</evidence>
<feature type="transmembrane region" description="Helical" evidence="6">
    <location>
        <begin position="610"/>
        <end position="629"/>
    </location>
</feature>
<evidence type="ECO:0000259" key="7">
    <source>
        <dbReference type="Pfam" id="PF00361"/>
    </source>
</evidence>
<reference evidence="10" key="1">
    <citation type="submission" date="2016-10" db="EMBL/GenBank/DDBJ databases">
        <authorList>
            <person name="Varghese N."/>
            <person name="Submissions S."/>
        </authorList>
    </citation>
    <scope>NUCLEOTIDE SEQUENCE [LARGE SCALE GENOMIC DNA]</scope>
    <source>
        <strain evidence="10">CGMCC 1.6489</strain>
    </source>
</reference>
<dbReference type="Pfam" id="PF00662">
    <property type="entry name" value="Proton_antipo_N"/>
    <property type="match status" value="1"/>
</dbReference>
<feature type="transmembrane region" description="Helical" evidence="6">
    <location>
        <begin position="460"/>
        <end position="484"/>
    </location>
</feature>
<comment type="subcellular location">
    <subcellularLocation>
        <location evidence="1">Endomembrane system</location>
        <topology evidence="1">Multi-pass membrane protein</topology>
    </subcellularLocation>
    <subcellularLocation>
        <location evidence="5">Membrane</location>
        <topology evidence="5">Multi-pass membrane protein</topology>
    </subcellularLocation>
</comment>
<evidence type="ECO:0000313" key="10">
    <source>
        <dbReference type="Proteomes" id="UP000198762"/>
    </source>
</evidence>
<dbReference type="PANTHER" id="PTHR42829">
    <property type="entry name" value="NADH-UBIQUINONE OXIDOREDUCTASE CHAIN 5"/>
    <property type="match status" value="1"/>
</dbReference>
<proteinExistence type="predicted"/>
<evidence type="ECO:0000256" key="2">
    <source>
        <dbReference type="ARBA" id="ARBA00022692"/>
    </source>
</evidence>
<keyword evidence="10" id="KW-1185">Reference proteome</keyword>
<dbReference type="Gene3D" id="1.20.5.2700">
    <property type="match status" value="1"/>
</dbReference>
<name>A0A1I0HYS4_9GAMM</name>
<dbReference type="STRING" id="430453.SAMN04487962_1387"/>
<evidence type="ECO:0000256" key="4">
    <source>
        <dbReference type="ARBA" id="ARBA00023136"/>
    </source>
</evidence>
<keyword evidence="2 5" id="KW-0812">Transmembrane</keyword>
<feature type="transmembrane region" description="Helical" evidence="6">
    <location>
        <begin position="104"/>
        <end position="122"/>
    </location>
</feature>
<dbReference type="AlphaFoldDB" id="A0A1I0HYS4"/>
<feature type="transmembrane region" description="Helical" evidence="6">
    <location>
        <begin position="258"/>
        <end position="279"/>
    </location>
</feature>
<dbReference type="GO" id="GO:0042773">
    <property type="term" value="P:ATP synthesis coupled electron transport"/>
    <property type="evidence" value="ECO:0007669"/>
    <property type="project" value="InterPro"/>
</dbReference>
<feature type="domain" description="NADH-Ubiquinone oxidoreductase (complex I) chain 5 N-terminal" evidence="8">
    <location>
        <begin position="67"/>
        <end position="105"/>
    </location>
</feature>
<protein>
    <submittedName>
        <fullName evidence="9">NADH dehydrogenase subunit L</fullName>
    </submittedName>
</protein>
<evidence type="ECO:0000256" key="1">
    <source>
        <dbReference type="ARBA" id="ARBA00004127"/>
    </source>
</evidence>
<dbReference type="OrthoDB" id="9811798at2"/>
<feature type="transmembrane region" description="Helical" evidence="6">
    <location>
        <begin position="167"/>
        <end position="185"/>
    </location>
</feature>
<dbReference type="RefSeq" id="WP_091855028.1">
    <property type="nucleotide sequence ID" value="NZ_FOHZ01000038.1"/>
</dbReference>
<evidence type="ECO:0000256" key="3">
    <source>
        <dbReference type="ARBA" id="ARBA00022989"/>
    </source>
</evidence>
<accession>A0A1I0HYS4</accession>
<dbReference type="PANTHER" id="PTHR42829:SF2">
    <property type="entry name" value="NADH-UBIQUINONE OXIDOREDUCTASE CHAIN 5"/>
    <property type="match status" value="1"/>
</dbReference>
<sequence>MSAVLLPILPPLIAALALLVLRRGLATMALGGATLSLGGSLWLLARVAGGQTETLLLPGLPEMPLRLVAGPMTALLAVAVATVGTFVLIYAVGYMKRESGLCRFYAVMSLFLAAMQSLVLAGDWVLLLAVWELIGLCSYLLIGFWFQRPEAADAAGRAFLYTRSADLGLYVAVFMLIGSAGTSEIAASLEAGGSASTAAGLLLLLAAMGKSAQVPLQDWLMRAMAGPTPVSALLHSATLVAAGAILLIRSAPLLTPEVLLVVGLVGGVTTVAAGVIALAERDLKRLLAASTASQYGLMLVAVGAGVPLAALLHLLAHAAIKSTLFLAAGDFQHARGGTGFDQLEGVGRDRPWTFAGFVLAALALAGIPPLSGFFSKDAVIAAALSAQGTAWLGPLALAGALLTGGYMARALCLLWRGSGETRPVAGSAWMTLGVWGLAVPATILGLAFGPIEAVLDLPAVTAGTLAVLLGLLAAACGLGLGWLVPAPRLLGPVYPWARRGLSVGGGLTVWVGRPAMAVARGCERLEGRLYEAVLSLGRAGLFLASASERAERGLFKIVLCVGRVSLRVATYVRFGDELRIDGLIFALVAAVRALGALARNLQSGFIHHSLAISAVAIAVTLAVLLFASSTSF</sequence>
<dbReference type="PRINTS" id="PR01435">
    <property type="entry name" value="NPOXDRDTASE5"/>
</dbReference>
<gene>
    <name evidence="9" type="ORF">SAMN04487962_1387</name>
</gene>
<dbReference type="GO" id="GO:0012505">
    <property type="term" value="C:endomembrane system"/>
    <property type="evidence" value="ECO:0007669"/>
    <property type="project" value="UniProtKB-SubCell"/>
</dbReference>
<feature type="transmembrane region" description="Helical" evidence="6">
    <location>
        <begin position="128"/>
        <end position="146"/>
    </location>
</feature>
<dbReference type="EMBL" id="FOHZ01000038">
    <property type="protein sequence ID" value="SET89235.1"/>
    <property type="molecule type" value="Genomic_DNA"/>
</dbReference>
<dbReference type="GO" id="GO:0008137">
    <property type="term" value="F:NADH dehydrogenase (ubiquinone) activity"/>
    <property type="evidence" value="ECO:0007669"/>
    <property type="project" value="InterPro"/>
</dbReference>
<dbReference type="InterPro" id="IPR003945">
    <property type="entry name" value="NU5C-like"/>
</dbReference>
<feature type="transmembrane region" description="Helical" evidence="6">
    <location>
        <begin position="427"/>
        <end position="448"/>
    </location>
</feature>
<dbReference type="GO" id="GO:0016020">
    <property type="term" value="C:membrane"/>
    <property type="evidence" value="ECO:0007669"/>
    <property type="project" value="UniProtKB-SubCell"/>
</dbReference>
<organism evidence="9 10">
    <name type="scientific">Marinobacter segnicrescens</name>
    <dbReference type="NCBI Taxonomy" id="430453"/>
    <lineage>
        <taxon>Bacteria</taxon>
        <taxon>Pseudomonadati</taxon>
        <taxon>Pseudomonadota</taxon>
        <taxon>Gammaproteobacteria</taxon>
        <taxon>Pseudomonadales</taxon>
        <taxon>Marinobacteraceae</taxon>
        <taxon>Marinobacter</taxon>
    </lineage>
</organism>
<evidence type="ECO:0000313" key="9">
    <source>
        <dbReference type="EMBL" id="SET89235.1"/>
    </source>
</evidence>
<dbReference type="Pfam" id="PF00361">
    <property type="entry name" value="Proton_antipo_M"/>
    <property type="match status" value="1"/>
</dbReference>
<feature type="transmembrane region" description="Helical" evidence="6">
    <location>
        <begin position="230"/>
        <end position="252"/>
    </location>
</feature>
<dbReference type="GO" id="GO:0003954">
    <property type="term" value="F:NADH dehydrogenase activity"/>
    <property type="evidence" value="ECO:0007669"/>
    <property type="project" value="TreeGrafter"/>
</dbReference>
<feature type="transmembrane region" description="Helical" evidence="6">
    <location>
        <begin position="391"/>
        <end position="415"/>
    </location>
</feature>
<dbReference type="Proteomes" id="UP000198762">
    <property type="component" value="Unassembled WGS sequence"/>
</dbReference>
<feature type="transmembrane region" description="Helical" evidence="6">
    <location>
        <begin position="352"/>
        <end position="371"/>
    </location>
</feature>
<dbReference type="GO" id="GO:0015990">
    <property type="term" value="P:electron transport coupled proton transport"/>
    <property type="evidence" value="ECO:0007669"/>
    <property type="project" value="TreeGrafter"/>
</dbReference>
<feature type="transmembrane region" description="Helical" evidence="6">
    <location>
        <begin position="68"/>
        <end position="92"/>
    </location>
</feature>
<keyword evidence="4 6" id="KW-0472">Membrane</keyword>
<keyword evidence="3 6" id="KW-1133">Transmembrane helix</keyword>
<dbReference type="PRINTS" id="PR01434">
    <property type="entry name" value="NADHDHGNASE5"/>
</dbReference>
<evidence type="ECO:0000259" key="8">
    <source>
        <dbReference type="Pfam" id="PF00662"/>
    </source>
</evidence>
<feature type="domain" description="NADH:quinone oxidoreductase/Mrp antiporter transmembrane" evidence="7">
    <location>
        <begin position="121"/>
        <end position="389"/>
    </location>
</feature>
<evidence type="ECO:0000256" key="6">
    <source>
        <dbReference type="SAM" id="Phobius"/>
    </source>
</evidence>
<dbReference type="InterPro" id="IPR001516">
    <property type="entry name" value="Proton_antipo_N"/>
</dbReference>
<dbReference type="InterPro" id="IPR001750">
    <property type="entry name" value="ND/Mrp_TM"/>
</dbReference>